<comment type="caution">
    <text evidence="1">The sequence shown here is derived from an EMBL/GenBank/DDBJ whole genome shotgun (WGS) entry which is preliminary data.</text>
</comment>
<dbReference type="RefSeq" id="WP_189301240.1">
    <property type="nucleotide sequence ID" value="NZ_BMRP01000011.1"/>
</dbReference>
<evidence type="ECO:0000313" key="2">
    <source>
        <dbReference type="Proteomes" id="UP000654471"/>
    </source>
</evidence>
<evidence type="ECO:0000313" key="1">
    <source>
        <dbReference type="EMBL" id="GGU67953.1"/>
    </source>
</evidence>
<dbReference type="EMBL" id="BMRP01000011">
    <property type="protein sequence ID" value="GGU67953.1"/>
    <property type="molecule type" value="Genomic_DNA"/>
</dbReference>
<sequence>MGGPKCLPGCDDPVDIDNRKVGRSRVICQTYMIPKGARALEVHWGDEGATNPPIGRLGNDG</sequence>
<accession>A0ABQ2V708</accession>
<organism evidence="1 2">
    <name type="scientific">Streptomyces albospinus</name>
    <dbReference type="NCBI Taxonomy" id="285515"/>
    <lineage>
        <taxon>Bacteria</taxon>
        <taxon>Bacillati</taxon>
        <taxon>Actinomycetota</taxon>
        <taxon>Actinomycetes</taxon>
        <taxon>Kitasatosporales</taxon>
        <taxon>Streptomycetaceae</taxon>
        <taxon>Streptomyces</taxon>
    </lineage>
</organism>
<gene>
    <name evidence="1" type="ORF">GCM10010211_36790</name>
</gene>
<proteinExistence type="predicted"/>
<name>A0ABQ2V708_9ACTN</name>
<keyword evidence="2" id="KW-1185">Reference proteome</keyword>
<reference evidence="2" key="1">
    <citation type="journal article" date="2019" name="Int. J. Syst. Evol. Microbiol.">
        <title>The Global Catalogue of Microorganisms (GCM) 10K type strain sequencing project: providing services to taxonomists for standard genome sequencing and annotation.</title>
        <authorList>
            <consortium name="The Broad Institute Genomics Platform"/>
            <consortium name="The Broad Institute Genome Sequencing Center for Infectious Disease"/>
            <person name="Wu L."/>
            <person name="Ma J."/>
        </authorList>
    </citation>
    <scope>NUCLEOTIDE SEQUENCE [LARGE SCALE GENOMIC DNA]</scope>
    <source>
        <strain evidence="2">JCM 3399</strain>
    </source>
</reference>
<protein>
    <submittedName>
        <fullName evidence="1">Uncharacterized protein</fullName>
    </submittedName>
</protein>
<dbReference type="Proteomes" id="UP000654471">
    <property type="component" value="Unassembled WGS sequence"/>
</dbReference>